<dbReference type="SUPFAM" id="SSF52047">
    <property type="entry name" value="RNI-like"/>
    <property type="match status" value="1"/>
</dbReference>
<reference evidence="2" key="1">
    <citation type="journal article" date="2014" name="Proc. Natl. Acad. Sci. U.S.A.">
        <title>Extensive sampling of basidiomycete genomes demonstrates inadequacy of the white-rot/brown-rot paradigm for wood decay fungi.</title>
        <authorList>
            <person name="Riley R."/>
            <person name="Salamov A.A."/>
            <person name="Brown D.W."/>
            <person name="Nagy L.G."/>
            <person name="Floudas D."/>
            <person name="Held B.W."/>
            <person name="Levasseur A."/>
            <person name="Lombard V."/>
            <person name="Morin E."/>
            <person name="Otillar R."/>
            <person name="Lindquist E.A."/>
            <person name="Sun H."/>
            <person name="LaButti K.M."/>
            <person name="Schmutz J."/>
            <person name="Jabbour D."/>
            <person name="Luo H."/>
            <person name="Baker S.E."/>
            <person name="Pisabarro A.G."/>
            <person name="Walton J.D."/>
            <person name="Blanchette R.A."/>
            <person name="Henrissat B."/>
            <person name="Martin F."/>
            <person name="Cullen D."/>
            <person name="Hibbett D.S."/>
            <person name="Grigoriev I.V."/>
        </authorList>
    </citation>
    <scope>NUCLEOTIDE SEQUENCE [LARGE SCALE GENOMIC DNA]</scope>
    <source>
        <strain evidence="2">FD-172 SS1</strain>
    </source>
</reference>
<dbReference type="OrthoDB" id="2884925at2759"/>
<dbReference type="InParanoid" id="A0A067MX25"/>
<dbReference type="Gene3D" id="3.80.10.10">
    <property type="entry name" value="Ribonuclease Inhibitor"/>
    <property type="match status" value="1"/>
</dbReference>
<dbReference type="STRING" id="930990.A0A067MX25"/>
<evidence type="ECO:0000313" key="2">
    <source>
        <dbReference type="Proteomes" id="UP000027195"/>
    </source>
</evidence>
<keyword evidence="2" id="KW-1185">Reference proteome</keyword>
<organism evidence="1 2">
    <name type="scientific">Botryobasidium botryosum (strain FD-172 SS1)</name>
    <dbReference type="NCBI Taxonomy" id="930990"/>
    <lineage>
        <taxon>Eukaryota</taxon>
        <taxon>Fungi</taxon>
        <taxon>Dikarya</taxon>
        <taxon>Basidiomycota</taxon>
        <taxon>Agaricomycotina</taxon>
        <taxon>Agaricomycetes</taxon>
        <taxon>Cantharellales</taxon>
        <taxon>Botryobasidiaceae</taxon>
        <taxon>Botryobasidium</taxon>
    </lineage>
</organism>
<dbReference type="Gene3D" id="1.20.1280.50">
    <property type="match status" value="1"/>
</dbReference>
<protein>
    <submittedName>
        <fullName evidence="1">Uncharacterized protein</fullName>
    </submittedName>
</protein>
<dbReference type="Proteomes" id="UP000027195">
    <property type="component" value="Unassembled WGS sequence"/>
</dbReference>
<dbReference type="InterPro" id="IPR032675">
    <property type="entry name" value="LRR_dom_sf"/>
</dbReference>
<sequence length="464" mass="52456">MPSFVSAFKITGRIEMREFRNQSTALVPISRLPADCISAIFLMGCSPEPEDEDDPDAGDPSFWAPKRPFCFSASTVCQRWRDIALNTPRLWSNIDFFDAAPFYYTELMLKRSKGCPLHIWLDFSRLQPMIRTAVPILRRYIPDRSISLTMVLASAGNAEFNMAELEAPGQRPPRVTELMVALHRNGRRGWTPRDMNSKVAARSVAIPMDGVRRLHLAWICPPQFVVPAYANLAELSLSGIVFSQYTIPEFEDLLRSCPRLALLRATHLTMDDLNVGDGDSEPITMPLLQTIELIEASDRSLNHLLRTLVAPALQVLHLRKSTKPEHRSYPVANALTAFLAASDPPLRDLSLYAVGIEGHDELVPMLKRLPHITSLRLARMYDASLVLTGLATYPRLCLQLESLVLVRVSRNFFDCVSLPLPKLVRPANGRPPLKRLVVWRCKDFDGDIEWLAEYVPDFTFVDHW</sequence>
<evidence type="ECO:0000313" key="1">
    <source>
        <dbReference type="EMBL" id="KDQ19245.1"/>
    </source>
</evidence>
<dbReference type="HOGENOM" id="CLU_499637_0_0_1"/>
<dbReference type="EMBL" id="KL198019">
    <property type="protein sequence ID" value="KDQ19245.1"/>
    <property type="molecule type" value="Genomic_DNA"/>
</dbReference>
<accession>A0A067MX25</accession>
<proteinExistence type="predicted"/>
<gene>
    <name evidence="1" type="ORF">BOTBODRAFT_433594</name>
</gene>
<dbReference type="InterPro" id="IPR036047">
    <property type="entry name" value="F-box-like_dom_sf"/>
</dbReference>
<name>A0A067MX25_BOTB1</name>
<dbReference type="AlphaFoldDB" id="A0A067MX25"/>
<dbReference type="SUPFAM" id="SSF81383">
    <property type="entry name" value="F-box domain"/>
    <property type="match status" value="1"/>
</dbReference>